<dbReference type="AlphaFoldDB" id="A0AAF0FFF9"/>
<keyword evidence="2 5" id="KW-0560">Oxidoreductase</keyword>
<evidence type="ECO:0000259" key="4">
    <source>
        <dbReference type="Pfam" id="PF01073"/>
    </source>
</evidence>
<feature type="transmembrane region" description="Helical" evidence="3">
    <location>
        <begin position="387"/>
        <end position="409"/>
    </location>
</feature>
<protein>
    <submittedName>
        <fullName evidence="5">3beta-hydroxysteroid-4alpha-carboxylate 3-dehydrogenas(Decarboxylating)</fullName>
        <ecNumber evidence="5">1.1.1.170</ecNumber>
    </submittedName>
</protein>
<accession>A0AAF0FFF9</accession>
<evidence type="ECO:0000256" key="1">
    <source>
        <dbReference type="ARBA" id="ARBA00009219"/>
    </source>
</evidence>
<evidence type="ECO:0000313" key="6">
    <source>
        <dbReference type="Proteomes" id="UP001214628"/>
    </source>
</evidence>
<dbReference type="Pfam" id="PF01073">
    <property type="entry name" value="3Beta_HSD"/>
    <property type="match status" value="1"/>
</dbReference>
<evidence type="ECO:0000256" key="3">
    <source>
        <dbReference type="SAM" id="Phobius"/>
    </source>
</evidence>
<keyword evidence="3" id="KW-0472">Membrane</keyword>
<evidence type="ECO:0000313" key="5">
    <source>
        <dbReference type="EMBL" id="WFD43703.1"/>
    </source>
</evidence>
<keyword evidence="3" id="KW-0812">Transmembrane</keyword>
<evidence type="ECO:0000256" key="2">
    <source>
        <dbReference type="ARBA" id="ARBA00023002"/>
    </source>
</evidence>
<proteinExistence type="inferred from homology"/>
<dbReference type="Proteomes" id="UP001214628">
    <property type="component" value="Chromosome 3"/>
</dbReference>
<dbReference type="InterPro" id="IPR002225">
    <property type="entry name" value="3Beta_OHSteriod_DH/Estase"/>
</dbReference>
<gene>
    <name evidence="5" type="primary">ERG26</name>
    <name evidence="5" type="ORF">MPSI1_002367</name>
</gene>
<organism evidence="5 6">
    <name type="scientific">Malassezia psittaci</name>
    <dbReference type="NCBI Taxonomy" id="1821823"/>
    <lineage>
        <taxon>Eukaryota</taxon>
        <taxon>Fungi</taxon>
        <taxon>Dikarya</taxon>
        <taxon>Basidiomycota</taxon>
        <taxon>Ustilaginomycotina</taxon>
        <taxon>Malasseziomycetes</taxon>
        <taxon>Malasseziales</taxon>
        <taxon>Malasseziaceae</taxon>
        <taxon>Malassezia</taxon>
    </lineage>
</organism>
<comment type="similarity">
    <text evidence="1">Belongs to the 3-beta-HSD family.</text>
</comment>
<dbReference type="EC" id="1.1.1.170" evidence="5"/>
<dbReference type="SUPFAM" id="SSF51735">
    <property type="entry name" value="NAD(P)-binding Rossmann-fold domains"/>
    <property type="match status" value="2"/>
</dbReference>
<dbReference type="GO" id="GO:0000252">
    <property type="term" value="F:3-beta-hydroxysteroid dehydrogenase [NAD(P)+]/C4-decarboxylase activity"/>
    <property type="evidence" value="ECO:0007669"/>
    <property type="project" value="UniProtKB-EC"/>
</dbReference>
<dbReference type="EMBL" id="CP118377">
    <property type="protein sequence ID" value="WFD43703.1"/>
    <property type="molecule type" value="Genomic_DNA"/>
</dbReference>
<feature type="domain" description="3-beta hydroxysteroid dehydrogenase/isomerase" evidence="4">
    <location>
        <begin position="12"/>
        <end position="241"/>
    </location>
</feature>
<dbReference type="InterPro" id="IPR050177">
    <property type="entry name" value="Lipid_A_modif_metabolic_enz"/>
</dbReference>
<dbReference type="PANTHER" id="PTHR43245">
    <property type="entry name" value="BIFUNCTIONAL POLYMYXIN RESISTANCE PROTEIN ARNA"/>
    <property type="match status" value="1"/>
</dbReference>
<dbReference type="InterPro" id="IPR036291">
    <property type="entry name" value="NAD(P)-bd_dom_sf"/>
</dbReference>
<dbReference type="Gene3D" id="3.40.50.720">
    <property type="entry name" value="NAD(P)-binding Rossmann-like Domain"/>
    <property type="match status" value="2"/>
</dbReference>
<keyword evidence="6" id="KW-1185">Reference proteome</keyword>
<reference evidence="5" key="1">
    <citation type="submission" date="2023-02" db="EMBL/GenBank/DDBJ databases">
        <title>Mating type loci evolution in Malassezia.</title>
        <authorList>
            <person name="Coelho M.A."/>
        </authorList>
    </citation>
    <scope>NUCLEOTIDE SEQUENCE</scope>
    <source>
        <strain evidence="5">CBS 14136</strain>
    </source>
</reference>
<name>A0AAF0FFF9_9BASI</name>
<sequence length="476" mass="53097">MSRSEATGELHVVVGGAGFLGTHIVRALVQRGESAVCVFDLREPEEPITGVHYFTGDLTSKQSVISALANAQKATCDTPSQPLPVVLYHTASPVAGLGAEVYEKVNVDGTMNLLHIAQDPQYHIVKFVFTSSAGVVFSGRDLIYVDERLQYPTTPLDAYNDTKARAEIAVLAANNRDGLKTVSLRPAGIFGPGDRQALPGFFQVLESGRTHFQIGNNQNLFDWTYVENVAHAHLLAADALGVTGIKKQQAPRTYSSELLRKEHLPARCLGEEESQTYRPVPISTNRQDVPAPAKDFARAHKDRLDDLSTVDEHAVYRNRFDALFHHAYPEMSSGGNPRPKEHSLAKKHLTADGEAFFITNGQPIGFWDFPRALWYRYNGHIVSSKNVWVLGLNLALVLAFLAECFAWITRRPIQFTRYRVTYTACSRYYNIEKARRILHYEPLVGMDHAIDQSVAWWKSIHPVTQQRTGTESAKTK</sequence>
<dbReference type="GO" id="GO:0006694">
    <property type="term" value="P:steroid biosynthetic process"/>
    <property type="evidence" value="ECO:0007669"/>
    <property type="project" value="InterPro"/>
</dbReference>
<dbReference type="PANTHER" id="PTHR43245:SF51">
    <property type="entry name" value="SHORT CHAIN DEHYDROGENASE_REDUCTASE FAMILY 42E, MEMBER 2"/>
    <property type="match status" value="1"/>
</dbReference>
<keyword evidence="3" id="KW-1133">Transmembrane helix</keyword>